<accession>A0ABQ0ADX6</accession>
<dbReference type="Pfam" id="PF00152">
    <property type="entry name" value="tRNA-synt_2"/>
    <property type="match status" value="1"/>
</dbReference>
<dbReference type="SUPFAM" id="SSF55681">
    <property type="entry name" value="Class II aaRS and biotin synthetases"/>
    <property type="match status" value="1"/>
</dbReference>
<comment type="caution">
    <text evidence="5">The sequence shown here is derived from an EMBL/GenBank/DDBJ whole genome shotgun (WGS) entry which is preliminary data.</text>
</comment>
<dbReference type="GO" id="GO:0016874">
    <property type="term" value="F:ligase activity"/>
    <property type="evidence" value="ECO:0007669"/>
    <property type="project" value="UniProtKB-KW"/>
</dbReference>
<reference evidence="5 6" key="1">
    <citation type="submission" date="2024-04" db="EMBL/GenBank/DDBJ databases">
        <title>Draft genome sequence of Sessilibacter corallicola NBRC 116591.</title>
        <authorList>
            <person name="Miyakawa T."/>
            <person name="Kusuya Y."/>
            <person name="Miura T."/>
        </authorList>
    </citation>
    <scope>NUCLEOTIDE SEQUENCE [LARGE SCALE GENOMIC DNA]</scope>
    <source>
        <strain evidence="5 6">KU-00831-HH</strain>
    </source>
</reference>
<evidence type="ECO:0000256" key="3">
    <source>
        <dbReference type="ARBA" id="ARBA00022840"/>
    </source>
</evidence>
<dbReference type="GO" id="GO:0003746">
    <property type="term" value="F:translation elongation factor activity"/>
    <property type="evidence" value="ECO:0007669"/>
    <property type="project" value="UniProtKB-KW"/>
</dbReference>
<gene>
    <name evidence="5" type="primary">epmA</name>
    <name evidence="5" type="ORF">NBRC116591_36650</name>
</gene>
<dbReference type="InterPro" id="IPR004364">
    <property type="entry name" value="Aa-tRNA-synt_II"/>
</dbReference>
<dbReference type="PRINTS" id="PR00982">
    <property type="entry name" value="TRNASYNTHLYS"/>
</dbReference>
<keyword evidence="5" id="KW-0648">Protein biosynthesis</keyword>
<name>A0ABQ0ADX6_9GAMM</name>
<keyword evidence="5" id="KW-0251">Elongation factor</keyword>
<keyword evidence="3" id="KW-0067">ATP-binding</keyword>
<organism evidence="5 6">
    <name type="scientific">Sessilibacter corallicola</name>
    <dbReference type="NCBI Taxonomy" id="2904075"/>
    <lineage>
        <taxon>Bacteria</taxon>
        <taxon>Pseudomonadati</taxon>
        <taxon>Pseudomonadota</taxon>
        <taxon>Gammaproteobacteria</taxon>
        <taxon>Cellvibrionales</taxon>
        <taxon>Cellvibrionaceae</taxon>
        <taxon>Sessilibacter</taxon>
    </lineage>
</organism>
<evidence type="ECO:0000313" key="6">
    <source>
        <dbReference type="Proteomes" id="UP001465153"/>
    </source>
</evidence>
<dbReference type="Proteomes" id="UP001465153">
    <property type="component" value="Unassembled WGS sequence"/>
</dbReference>
<keyword evidence="1 5" id="KW-0436">Ligase</keyword>
<dbReference type="InterPro" id="IPR006195">
    <property type="entry name" value="aa-tRNA-synth_II"/>
</dbReference>
<dbReference type="Gene3D" id="3.30.930.10">
    <property type="entry name" value="Bira Bifunctional Protein, Domain 2"/>
    <property type="match status" value="1"/>
</dbReference>
<evidence type="ECO:0000256" key="2">
    <source>
        <dbReference type="ARBA" id="ARBA00022741"/>
    </source>
</evidence>
<dbReference type="PANTHER" id="PTHR42918">
    <property type="entry name" value="LYSYL-TRNA SYNTHETASE"/>
    <property type="match status" value="1"/>
</dbReference>
<dbReference type="EMBL" id="BAABWN010000015">
    <property type="protein sequence ID" value="GAA6169854.1"/>
    <property type="molecule type" value="Genomic_DNA"/>
</dbReference>
<sequence>MKTQWQPSADISTLKTRAEFLAKIRQFFHDQNVLEVDTPVLASFTVTDPNIESIAATCNGKTAYLQTSPEFFMKRLLAAGSGDIYYLGKSFRDEEFGAKHNPEFTMLEWYRVGYNDHQLIENTLELIFSLLPEAPVTKLSYKSLFEKHFNVNPHTVSVNKIKMIAQQYCDVQFDSDDVDVWLNLLFTHVIEPAMQGWFVVYDFPESQGALAKKAINEDGDVIAKRFEIYCDGLELGNGYWELTDAKEQRQRFENDVRQRKLHGYRDIHYDENILAALDSGMPECAGIAMGVDRLLMIKTKKLIINDVISFVFE</sequence>
<dbReference type="InterPro" id="IPR018149">
    <property type="entry name" value="Lys-tRNA-synth_II_C"/>
</dbReference>
<evidence type="ECO:0000259" key="4">
    <source>
        <dbReference type="PROSITE" id="PS50862"/>
    </source>
</evidence>
<dbReference type="NCBIfam" id="TIGR00462">
    <property type="entry name" value="genX"/>
    <property type="match status" value="1"/>
</dbReference>
<dbReference type="PROSITE" id="PS50862">
    <property type="entry name" value="AA_TRNA_LIGASE_II"/>
    <property type="match status" value="1"/>
</dbReference>
<protein>
    <submittedName>
        <fullName evidence="5">Elongation factor P--(R)-beta-lysine ligase</fullName>
    </submittedName>
</protein>
<feature type="domain" description="Aminoacyl-transfer RNA synthetases class-II family profile" evidence="4">
    <location>
        <begin position="24"/>
        <end position="297"/>
    </location>
</feature>
<dbReference type="InterPro" id="IPR045864">
    <property type="entry name" value="aa-tRNA-synth_II/BPL/LPL"/>
</dbReference>
<evidence type="ECO:0000256" key="1">
    <source>
        <dbReference type="ARBA" id="ARBA00022598"/>
    </source>
</evidence>
<dbReference type="RefSeq" id="WP_233086994.1">
    <property type="nucleotide sequence ID" value="NZ_BAABWN010000015.1"/>
</dbReference>
<dbReference type="NCBIfam" id="NF006828">
    <property type="entry name" value="PRK09350.1"/>
    <property type="match status" value="1"/>
</dbReference>
<dbReference type="PANTHER" id="PTHR42918:SF6">
    <property type="entry name" value="ELONGATION FACTOR P--(R)-BETA-LYSINE LIGASE"/>
    <property type="match status" value="1"/>
</dbReference>
<dbReference type="InterPro" id="IPR004525">
    <property type="entry name" value="EpmA"/>
</dbReference>
<proteinExistence type="predicted"/>
<keyword evidence="2" id="KW-0547">Nucleotide-binding</keyword>
<keyword evidence="6" id="KW-1185">Reference proteome</keyword>
<evidence type="ECO:0000313" key="5">
    <source>
        <dbReference type="EMBL" id="GAA6169854.1"/>
    </source>
</evidence>